<comment type="caution">
    <text evidence="9">The sequence shown here is derived from an EMBL/GenBank/DDBJ whole genome shotgun (WGS) entry which is preliminary data.</text>
</comment>
<evidence type="ECO:0000256" key="3">
    <source>
        <dbReference type="ARBA" id="ARBA00022448"/>
    </source>
</evidence>
<dbReference type="InterPro" id="IPR050388">
    <property type="entry name" value="ABC_Ni/Peptide_Import"/>
</dbReference>
<evidence type="ECO:0000256" key="1">
    <source>
        <dbReference type="ARBA" id="ARBA00004202"/>
    </source>
</evidence>
<dbReference type="InterPro" id="IPR003593">
    <property type="entry name" value="AAA+_ATPase"/>
</dbReference>
<keyword evidence="4" id="KW-1003">Cell membrane</keyword>
<organism evidence="9 10">
    <name type="scientific">Cellulomonas avistercoris</name>
    <dbReference type="NCBI Taxonomy" id="2762242"/>
    <lineage>
        <taxon>Bacteria</taxon>
        <taxon>Bacillati</taxon>
        <taxon>Actinomycetota</taxon>
        <taxon>Actinomycetes</taxon>
        <taxon>Micrococcales</taxon>
        <taxon>Cellulomonadaceae</taxon>
        <taxon>Cellulomonas</taxon>
    </lineage>
</organism>
<dbReference type="PROSITE" id="PS50893">
    <property type="entry name" value="ABC_TRANSPORTER_2"/>
    <property type="match status" value="1"/>
</dbReference>
<protein>
    <submittedName>
        <fullName evidence="9">ABC transporter ATP-binding protein</fullName>
    </submittedName>
</protein>
<dbReference type="PANTHER" id="PTHR43297">
    <property type="entry name" value="OLIGOPEPTIDE TRANSPORT ATP-BINDING PROTEIN APPD"/>
    <property type="match status" value="1"/>
</dbReference>
<evidence type="ECO:0000256" key="5">
    <source>
        <dbReference type="ARBA" id="ARBA00022741"/>
    </source>
</evidence>
<keyword evidence="3" id="KW-0813">Transport</keyword>
<evidence type="ECO:0000313" key="9">
    <source>
        <dbReference type="EMBL" id="MBD7917270.1"/>
    </source>
</evidence>
<comment type="similarity">
    <text evidence="2">Belongs to the ABC transporter superfamily.</text>
</comment>
<evidence type="ECO:0000256" key="7">
    <source>
        <dbReference type="ARBA" id="ARBA00023136"/>
    </source>
</evidence>
<dbReference type="Pfam" id="PF00005">
    <property type="entry name" value="ABC_tran"/>
    <property type="match status" value="1"/>
</dbReference>
<evidence type="ECO:0000259" key="8">
    <source>
        <dbReference type="PROSITE" id="PS50893"/>
    </source>
</evidence>
<evidence type="ECO:0000256" key="4">
    <source>
        <dbReference type="ARBA" id="ARBA00022475"/>
    </source>
</evidence>
<dbReference type="RefSeq" id="WP_191780252.1">
    <property type="nucleotide sequence ID" value="NZ_JACSQV010000002.1"/>
</dbReference>
<keyword evidence="6 9" id="KW-0067">ATP-binding</keyword>
<proteinExistence type="inferred from homology"/>
<dbReference type="InterPro" id="IPR013563">
    <property type="entry name" value="Oligopep_ABC_C"/>
</dbReference>
<gene>
    <name evidence="9" type="ORF">H9657_03125</name>
</gene>
<dbReference type="Gene3D" id="3.40.50.300">
    <property type="entry name" value="P-loop containing nucleotide triphosphate hydrolases"/>
    <property type="match status" value="1"/>
</dbReference>
<dbReference type="SUPFAM" id="SSF52540">
    <property type="entry name" value="P-loop containing nucleoside triphosphate hydrolases"/>
    <property type="match status" value="1"/>
</dbReference>
<dbReference type="EMBL" id="JACSQV010000002">
    <property type="protein sequence ID" value="MBD7917270.1"/>
    <property type="molecule type" value="Genomic_DNA"/>
</dbReference>
<dbReference type="PANTHER" id="PTHR43297:SF2">
    <property type="entry name" value="DIPEPTIDE TRANSPORT ATP-BINDING PROTEIN DPPD"/>
    <property type="match status" value="1"/>
</dbReference>
<evidence type="ECO:0000313" key="10">
    <source>
        <dbReference type="Proteomes" id="UP000604241"/>
    </source>
</evidence>
<feature type="domain" description="ABC transporter" evidence="8">
    <location>
        <begin position="23"/>
        <end position="274"/>
    </location>
</feature>
<comment type="subcellular location">
    <subcellularLocation>
        <location evidence="1">Cell membrane</location>
        <topology evidence="1">Peripheral membrane protein</topology>
    </subcellularLocation>
</comment>
<dbReference type="GO" id="GO:0005524">
    <property type="term" value="F:ATP binding"/>
    <property type="evidence" value="ECO:0007669"/>
    <property type="project" value="UniProtKB-KW"/>
</dbReference>
<dbReference type="Pfam" id="PF08352">
    <property type="entry name" value="oligo_HPY"/>
    <property type="match status" value="1"/>
</dbReference>
<dbReference type="InterPro" id="IPR003439">
    <property type="entry name" value="ABC_transporter-like_ATP-bd"/>
</dbReference>
<evidence type="ECO:0000256" key="2">
    <source>
        <dbReference type="ARBA" id="ARBA00005417"/>
    </source>
</evidence>
<dbReference type="Proteomes" id="UP000604241">
    <property type="component" value="Unassembled WGS sequence"/>
</dbReference>
<accession>A0ABR8QA21</accession>
<keyword evidence="5" id="KW-0547">Nucleotide-binding</keyword>
<dbReference type="CDD" id="cd03257">
    <property type="entry name" value="ABC_NikE_OppD_transporters"/>
    <property type="match status" value="1"/>
</dbReference>
<name>A0ABR8QA21_9CELL</name>
<evidence type="ECO:0000256" key="6">
    <source>
        <dbReference type="ARBA" id="ARBA00022840"/>
    </source>
</evidence>
<dbReference type="SMART" id="SM00382">
    <property type="entry name" value="AAA"/>
    <property type="match status" value="1"/>
</dbReference>
<sequence>MTAQPAAGTGALLDRPRGRDPLLAVTGLTTSFPDGDGGRVQALDDVSFTVQAGRTVGIVGESGSGKSVLLRSILGLVEPPGVVERGDVVFEGVSLTQSSEAALRRIRGRDISTVFQNPAGALNPVVKVGDQFVEAVRLHERVSRTAAYERALALVTDVGFDDAAALMATRPYELSSGVVQRILIAMALVHGPKLILADEPTTNLDVTVEAQILDAIARIQVEYSTTLIIVSHDMGVVSQVSDEIVVMYAGRIVEHGETADVLTRPAHPYTRALIESVPTGRITAGTRLPTIPGTPPDLSRLGPGCAFAERCAYATDRCVVETPLLVPGARTLRACHNPLEAVARDHG</sequence>
<keyword evidence="10" id="KW-1185">Reference proteome</keyword>
<dbReference type="InterPro" id="IPR027417">
    <property type="entry name" value="P-loop_NTPase"/>
</dbReference>
<reference evidence="9 10" key="1">
    <citation type="submission" date="2020-08" db="EMBL/GenBank/DDBJ databases">
        <title>A Genomic Blueprint of the Chicken Gut Microbiome.</title>
        <authorList>
            <person name="Gilroy R."/>
            <person name="Ravi A."/>
            <person name="Getino M."/>
            <person name="Pursley I."/>
            <person name="Horton D.L."/>
            <person name="Alikhan N.-F."/>
            <person name="Baker D."/>
            <person name="Gharbi K."/>
            <person name="Hall N."/>
            <person name="Watson M."/>
            <person name="Adriaenssens E.M."/>
            <person name="Foster-Nyarko E."/>
            <person name="Jarju S."/>
            <person name="Secka A."/>
            <person name="Antonio M."/>
            <person name="Oren A."/>
            <person name="Chaudhuri R."/>
            <person name="La Ragione R.M."/>
            <person name="Hildebrand F."/>
            <person name="Pallen M.J."/>
        </authorList>
    </citation>
    <scope>NUCLEOTIDE SEQUENCE [LARGE SCALE GENOMIC DNA]</scope>
    <source>
        <strain evidence="9 10">Sa3CUA2</strain>
    </source>
</reference>
<keyword evidence="7" id="KW-0472">Membrane</keyword>
<dbReference type="NCBIfam" id="TIGR01727">
    <property type="entry name" value="oligo_HPY"/>
    <property type="match status" value="1"/>
</dbReference>